<sequence>MARKEVVITIEEDGRDKGKSFKLVEMDAVSAERWALRAIFALMGAGVEVPDDIGKAGMSGLFAIGLQALGKLPFHVAEPLLEEMWECVRIIRDPRHPEMSFQPSEDDVEEVTTRLKLRAAVMKLHLDFFTAAARSASQG</sequence>
<keyword evidence="2" id="KW-1185">Reference proteome</keyword>
<dbReference type="OrthoDB" id="7281890at2"/>
<proteinExistence type="predicted"/>
<dbReference type="RefSeq" id="WP_150613096.1">
    <property type="nucleotide sequence ID" value="NZ_CABPRU010000005.1"/>
</dbReference>
<reference evidence="1 2" key="1">
    <citation type="submission" date="2019-08" db="EMBL/GenBank/DDBJ databases">
        <authorList>
            <person name="Peeters C."/>
        </authorList>
    </citation>
    <scope>NUCLEOTIDE SEQUENCE [LARGE SCALE GENOMIC DNA]</scope>
    <source>
        <strain evidence="1 2">LMG 31013</strain>
    </source>
</reference>
<name>A0A5E4V639_9BURK</name>
<organism evidence="1 2">
    <name type="scientific">Pandoraea terrigena</name>
    <dbReference type="NCBI Taxonomy" id="2508292"/>
    <lineage>
        <taxon>Bacteria</taxon>
        <taxon>Pseudomonadati</taxon>
        <taxon>Pseudomonadota</taxon>
        <taxon>Betaproteobacteria</taxon>
        <taxon>Burkholderiales</taxon>
        <taxon>Burkholderiaceae</taxon>
        <taxon>Pandoraea</taxon>
    </lineage>
</organism>
<accession>A0A5E4V639</accession>
<evidence type="ECO:0000313" key="1">
    <source>
        <dbReference type="EMBL" id="VVE07551.1"/>
    </source>
</evidence>
<dbReference type="Proteomes" id="UP000334380">
    <property type="component" value="Unassembled WGS sequence"/>
</dbReference>
<dbReference type="EMBL" id="CABPRU010000005">
    <property type="protein sequence ID" value="VVE07551.1"/>
    <property type="molecule type" value="Genomic_DNA"/>
</dbReference>
<evidence type="ECO:0000313" key="2">
    <source>
        <dbReference type="Proteomes" id="UP000334380"/>
    </source>
</evidence>
<dbReference type="AlphaFoldDB" id="A0A5E4V639"/>
<gene>
    <name evidence="1" type="ORF">PTE31013_02469</name>
</gene>
<protein>
    <submittedName>
        <fullName evidence="1">Uncharacterized protein</fullName>
    </submittedName>
</protein>